<evidence type="ECO:0000256" key="3">
    <source>
        <dbReference type="ARBA" id="ARBA00023163"/>
    </source>
</evidence>
<sequence length="564" mass="65937">MKLLIRIFTCTLFFFLYHTTLSQNKVISTDTLKNKTAQELLTIAASKADTIILKKAIKAAKEENNFDILTDSYYLMGLYAKDEHKLLYNDSIINLKDQFNNSRYPASAYYAKGFYYFNKRNFIKATDNFIKANEYANRYYNKDIIVRSKQNLGLLKQETGDYKQALTIYKENFSYAISKESSLLLPEDYLEIIFSVASIYNELNKYDSLYYYNKLGIRESLRLKDTAKYNVFILNRSKALFNERKYDSSLYNLNQILPYYTSNNDHANLSVTYYYLAKNYFELKKDQQAIGLLKKVDSLYLKSNDARPKTKVKESYELLTSYYRDQKQLEDLIIYQDKTIALTNRLHADELYINKKIVNDYDIPVILADTKKTVEKIKAKEERVTLFSYFLVIIIITILIILFYLNSRRKVYKKRFEELIHKKHNTPLKSITNEKASQKTALNIPDTVITKILTSLEKFEKNKEFLNSKISIAGLAKSIGTNPNYLSKTVNHFKKMSFSQYINTLRIAYAIDSLKSDPMYRKYTLKAIAAEFGFNNTESFSKAFYKETGIKPSFFMKSLEKASA</sequence>
<dbReference type="Pfam" id="PF12833">
    <property type="entry name" value="HTH_18"/>
    <property type="match status" value="1"/>
</dbReference>
<evidence type="ECO:0000259" key="5">
    <source>
        <dbReference type="PROSITE" id="PS01124"/>
    </source>
</evidence>
<proteinExistence type="predicted"/>
<protein>
    <submittedName>
        <fullName evidence="6">AraC-type DNA-binding protein</fullName>
    </submittedName>
</protein>
<dbReference type="PANTHER" id="PTHR43280">
    <property type="entry name" value="ARAC-FAMILY TRANSCRIPTIONAL REGULATOR"/>
    <property type="match status" value="1"/>
</dbReference>
<keyword evidence="7" id="KW-1185">Reference proteome</keyword>
<evidence type="ECO:0000313" key="7">
    <source>
        <dbReference type="Proteomes" id="UP000198379"/>
    </source>
</evidence>
<reference evidence="6 7" key="1">
    <citation type="submission" date="2017-06" db="EMBL/GenBank/DDBJ databases">
        <authorList>
            <person name="Kim H.J."/>
            <person name="Triplett B.A."/>
        </authorList>
    </citation>
    <scope>NUCLEOTIDE SEQUENCE [LARGE SCALE GENOMIC DNA]</scope>
    <source>
        <strain evidence="6 7">DSM 25597</strain>
    </source>
</reference>
<keyword evidence="2 6" id="KW-0238">DNA-binding</keyword>
<dbReference type="Gene3D" id="1.25.40.10">
    <property type="entry name" value="Tetratricopeptide repeat domain"/>
    <property type="match status" value="2"/>
</dbReference>
<evidence type="ECO:0000256" key="2">
    <source>
        <dbReference type="ARBA" id="ARBA00023125"/>
    </source>
</evidence>
<keyword evidence="4" id="KW-0812">Transmembrane</keyword>
<dbReference type="SUPFAM" id="SSF46689">
    <property type="entry name" value="Homeodomain-like"/>
    <property type="match status" value="1"/>
</dbReference>
<dbReference type="SMART" id="SM00342">
    <property type="entry name" value="HTH_ARAC"/>
    <property type="match status" value="1"/>
</dbReference>
<dbReference type="SUPFAM" id="SSF48452">
    <property type="entry name" value="TPR-like"/>
    <property type="match status" value="2"/>
</dbReference>
<dbReference type="InterPro" id="IPR011990">
    <property type="entry name" value="TPR-like_helical_dom_sf"/>
</dbReference>
<keyword evidence="4" id="KW-1133">Transmembrane helix</keyword>
<feature type="domain" description="HTH araC/xylS-type" evidence="5">
    <location>
        <begin position="450"/>
        <end position="558"/>
    </location>
</feature>
<dbReference type="PANTHER" id="PTHR43280:SF34">
    <property type="entry name" value="ARAC-FAMILY TRANSCRIPTIONAL REGULATOR"/>
    <property type="match status" value="1"/>
</dbReference>
<keyword evidence="3" id="KW-0804">Transcription</keyword>
<evidence type="ECO:0000313" key="6">
    <source>
        <dbReference type="EMBL" id="SNR89325.1"/>
    </source>
</evidence>
<dbReference type="AlphaFoldDB" id="A0A239A0Z7"/>
<dbReference type="GO" id="GO:0003700">
    <property type="term" value="F:DNA-binding transcription factor activity"/>
    <property type="evidence" value="ECO:0007669"/>
    <property type="project" value="InterPro"/>
</dbReference>
<feature type="transmembrane region" description="Helical" evidence="4">
    <location>
        <begin position="386"/>
        <end position="405"/>
    </location>
</feature>
<keyword evidence="4" id="KW-0472">Membrane</keyword>
<dbReference type="InterPro" id="IPR018060">
    <property type="entry name" value="HTH_AraC"/>
</dbReference>
<dbReference type="GO" id="GO:0043565">
    <property type="term" value="F:sequence-specific DNA binding"/>
    <property type="evidence" value="ECO:0007669"/>
    <property type="project" value="InterPro"/>
</dbReference>
<accession>A0A239A0Z7</accession>
<keyword evidence="1" id="KW-0805">Transcription regulation</keyword>
<evidence type="ECO:0000256" key="1">
    <source>
        <dbReference type="ARBA" id="ARBA00023015"/>
    </source>
</evidence>
<dbReference type="Proteomes" id="UP000198379">
    <property type="component" value="Unassembled WGS sequence"/>
</dbReference>
<dbReference type="EMBL" id="FZNY01000004">
    <property type="protein sequence ID" value="SNR89325.1"/>
    <property type="molecule type" value="Genomic_DNA"/>
</dbReference>
<dbReference type="PROSITE" id="PS01124">
    <property type="entry name" value="HTH_ARAC_FAMILY_2"/>
    <property type="match status" value="1"/>
</dbReference>
<evidence type="ECO:0000256" key="4">
    <source>
        <dbReference type="SAM" id="Phobius"/>
    </source>
</evidence>
<organism evidence="6 7">
    <name type="scientific">Dokdonia pacifica</name>
    <dbReference type="NCBI Taxonomy" id="1627892"/>
    <lineage>
        <taxon>Bacteria</taxon>
        <taxon>Pseudomonadati</taxon>
        <taxon>Bacteroidota</taxon>
        <taxon>Flavobacteriia</taxon>
        <taxon>Flavobacteriales</taxon>
        <taxon>Flavobacteriaceae</taxon>
        <taxon>Dokdonia</taxon>
    </lineage>
</organism>
<gene>
    <name evidence="6" type="ORF">SAMN06265376_10478</name>
</gene>
<dbReference type="RefSeq" id="WP_089371897.1">
    <property type="nucleotide sequence ID" value="NZ_BMEP01000007.1"/>
</dbReference>
<dbReference type="InterPro" id="IPR009057">
    <property type="entry name" value="Homeodomain-like_sf"/>
</dbReference>
<name>A0A239A0Z7_9FLAO</name>
<dbReference type="OrthoDB" id="5295174at2"/>
<dbReference type="Gene3D" id="1.10.10.60">
    <property type="entry name" value="Homeodomain-like"/>
    <property type="match status" value="2"/>
</dbReference>